<evidence type="ECO:0000256" key="1">
    <source>
        <dbReference type="SAM" id="MobiDB-lite"/>
    </source>
</evidence>
<sequence>MKVGSTLAYEPTQSIPTKGAIRQRAARTRGGVTTGLLPGAVDVSDMWRAPVPSAHHLRHS</sequence>
<dbReference type="EMBL" id="BNEK01000005">
    <property type="protein sequence ID" value="GHJ31279.1"/>
    <property type="molecule type" value="Genomic_DNA"/>
</dbReference>
<evidence type="ECO:0000313" key="2">
    <source>
        <dbReference type="EMBL" id="GHJ31279.1"/>
    </source>
</evidence>
<proteinExistence type="predicted"/>
<feature type="region of interest" description="Disordered" evidence="1">
    <location>
        <begin position="1"/>
        <end position="37"/>
    </location>
</feature>
<keyword evidence="3" id="KW-1185">Reference proteome</keyword>
<evidence type="ECO:0000313" key="3">
    <source>
        <dbReference type="Proteomes" id="UP001054854"/>
    </source>
</evidence>
<accession>A0ABQ3U6Q0</accession>
<reference evidence="2" key="1">
    <citation type="submission" date="2024-05" db="EMBL/GenBank/DDBJ databases">
        <title>Whole genome shotgun sequence of Streptomyces hygroscopicus NBRC 113678.</title>
        <authorList>
            <person name="Komaki H."/>
            <person name="Tamura T."/>
        </authorList>
    </citation>
    <scope>NUCLEOTIDE SEQUENCE</scope>
    <source>
        <strain evidence="2">N11-34</strain>
    </source>
</reference>
<protein>
    <submittedName>
        <fullName evidence="2">Uncharacterized protein</fullName>
    </submittedName>
</protein>
<comment type="caution">
    <text evidence="2">The sequence shown here is derived from an EMBL/GenBank/DDBJ whole genome shotgun (WGS) entry which is preliminary data.</text>
</comment>
<gene>
    <name evidence="2" type="ORF">TPA0910_57120</name>
</gene>
<name>A0ABQ3U6Q0_STRHY</name>
<organism evidence="2 3">
    <name type="scientific">Streptomyces hygroscopicus</name>
    <dbReference type="NCBI Taxonomy" id="1912"/>
    <lineage>
        <taxon>Bacteria</taxon>
        <taxon>Bacillati</taxon>
        <taxon>Actinomycetota</taxon>
        <taxon>Actinomycetes</taxon>
        <taxon>Kitasatosporales</taxon>
        <taxon>Streptomycetaceae</taxon>
        <taxon>Streptomyces</taxon>
        <taxon>Streptomyces violaceusniger group</taxon>
    </lineage>
</organism>
<dbReference type="Proteomes" id="UP001054854">
    <property type="component" value="Unassembled WGS sequence"/>
</dbReference>